<evidence type="ECO:0000256" key="12">
    <source>
        <dbReference type="RuleBase" id="RU366015"/>
    </source>
</evidence>
<dbReference type="CDD" id="cd02241">
    <property type="entry name" value="cupin_OxOx"/>
    <property type="match status" value="1"/>
</dbReference>
<dbReference type="InterPro" id="IPR019780">
    <property type="entry name" value="Germin_Mn-BS"/>
</dbReference>
<feature type="binding site" evidence="9">
    <location>
        <position position="105"/>
    </location>
    <ligand>
        <name>oxalate</name>
        <dbReference type="ChEBI" id="CHEBI:30623"/>
    </ligand>
</feature>
<accession>A0A9D5CWB5</accession>
<dbReference type="InterPro" id="IPR001929">
    <property type="entry name" value="Germin"/>
</dbReference>
<dbReference type="EMBL" id="JAGGNH010000002">
    <property type="protein sequence ID" value="KAJ0981133.1"/>
    <property type="molecule type" value="Genomic_DNA"/>
</dbReference>
<dbReference type="Proteomes" id="UP001085076">
    <property type="component" value="Miscellaneous, Linkage group lg02"/>
</dbReference>
<dbReference type="GO" id="GO:0048046">
    <property type="term" value="C:apoplast"/>
    <property type="evidence" value="ECO:0007669"/>
    <property type="project" value="UniProtKB-SubCell"/>
</dbReference>
<feature type="disulfide bond" evidence="11">
    <location>
        <begin position="21"/>
        <end position="36"/>
    </location>
</feature>
<comment type="caution">
    <text evidence="15">The sequence shown here is derived from an EMBL/GenBank/DDBJ whole genome shotgun (WGS) entry which is preliminary data.</text>
</comment>
<dbReference type="SMART" id="SM00835">
    <property type="entry name" value="Cupin_1"/>
    <property type="match status" value="1"/>
</dbReference>
<sequence length="206" mass="21457">MLSFLLLLFLLPSSSNALDFCVGELTLPETPAGYPCKPPAKLTVDDFIFTGFEKAGNTSNIISAAVSPAFTAQFPGVNGLGISAARLDLAPNGVIPLHTHPAASELLVVTQGAILAGFISSANDVYYKTLKKGDLMVFPQGLLHFQINARGINSVAIVSFSSPSPGLQITTLALFAGSLPSPIIEKVTFLDDAQVKKLKAVLGGTG</sequence>
<keyword evidence="16" id="KW-1185">Reference proteome</keyword>
<keyword evidence="5 9" id="KW-0479">Metal-binding</keyword>
<dbReference type="InterPro" id="IPR011051">
    <property type="entry name" value="RmlC_Cupin_sf"/>
</dbReference>
<evidence type="ECO:0000256" key="4">
    <source>
        <dbReference type="ARBA" id="ARBA00022525"/>
    </source>
</evidence>
<dbReference type="InterPro" id="IPR006045">
    <property type="entry name" value="Cupin_1"/>
</dbReference>
<reference evidence="15" key="2">
    <citation type="journal article" date="2022" name="Hortic Res">
        <title>The genome of Dioscorea zingiberensis sheds light on the biosynthesis, origin and evolution of the medicinally important diosgenin saponins.</title>
        <authorList>
            <person name="Li Y."/>
            <person name="Tan C."/>
            <person name="Li Z."/>
            <person name="Guo J."/>
            <person name="Li S."/>
            <person name="Chen X."/>
            <person name="Wang C."/>
            <person name="Dai X."/>
            <person name="Yang H."/>
            <person name="Song W."/>
            <person name="Hou L."/>
            <person name="Xu J."/>
            <person name="Tong Z."/>
            <person name="Xu A."/>
            <person name="Yuan X."/>
            <person name="Wang W."/>
            <person name="Yang Q."/>
            <person name="Chen L."/>
            <person name="Sun Z."/>
            <person name="Wang K."/>
            <person name="Pan B."/>
            <person name="Chen J."/>
            <person name="Bao Y."/>
            <person name="Liu F."/>
            <person name="Qi X."/>
            <person name="Gang D.R."/>
            <person name="Wen J."/>
            <person name="Li J."/>
        </authorList>
    </citation>
    <scope>NUCLEOTIDE SEQUENCE</scope>
    <source>
        <strain evidence="15">Dzin_1.0</strain>
    </source>
</reference>
<proteinExistence type="inferred from homology"/>
<evidence type="ECO:0000256" key="7">
    <source>
        <dbReference type="ARBA" id="ARBA00023157"/>
    </source>
</evidence>
<dbReference type="PROSITE" id="PS00725">
    <property type="entry name" value="GERMIN"/>
    <property type="match status" value="1"/>
</dbReference>
<dbReference type="OrthoDB" id="1921208at2759"/>
<evidence type="ECO:0000256" key="11">
    <source>
        <dbReference type="PIRSR" id="PIRSR601929-3"/>
    </source>
</evidence>
<dbReference type="EMBL" id="JAGGNH010000002">
    <property type="protein sequence ID" value="KAJ0981140.1"/>
    <property type="molecule type" value="Genomic_DNA"/>
</dbReference>
<reference evidence="15" key="1">
    <citation type="submission" date="2021-03" db="EMBL/GenBank/DDBJ databases">
        <authorList>
            <person name="Li Z."/>
            <person name="Yang C."/>
        </authorList>
    </citation>
    <scope>NUCLEOTIDE SEQUENCE</scope>
    <source>
        <strain evidence="15">Dzin_1.0</strain>
        <tissue evidence="15">Leaf</tissue>
    </source>
</reference>
<dbReference type="InterPro" id="IPR014710">
    <property type="entry name" value="RmlC-like_jellyroll"/>
</dbReference>
<organism evidence="15 16">
    <name type="scientific">Dioscorea zingiberensis</name>
    <dbReference type="NCBI Taxonomy" id="325984"/>
    <lineage>
        <taxon>Eukaryota</taxon>
        <taxon>Viridiplantae</taxon>
        <taxon>Streptophyta</taxon>
        <taxon>Embryophyta</taxon>
        <taxon>Tracheophyta</taxon>
        <taxon>Spermatophyta</taxon>
        <taxon>Magnoliopsida</taxon>
        <taxon>Liliopsida</taxon>
        <taxon>Dioscoreales</taxon>
        <taxon>Dioscoreaceae</taxon>
        <taxon>Dioscorea</taxon>
    </lineage>
</organism>
<evidence type="ECO:0000256" key="1">
    <source>
        <dbReference type="ARBA" id="ARBA00004271"/>
    </source>
</evidence>
<evidence type="ECO:0000256" key="5">
    <source>
        <dbReference type="ARBA" id="ARBA00022723"/>
    </source>
</evidence>
<dbReference type="Pfam" id="PF00190">
    <property type="entry name" value="Cupin_1"/>
    <property type="match status" value="1"/>
</dbReference>
<evidence type="ECO:0000256" key="8">
    <source>
        <dbReference type="ARBA" id="ARBA00023211"/>
    </source>
</evidence>
<keyword evidence="4 12" id="KW-0964">Secreted</keyword>
<evidence type="ECO:0000313" key="16">
    <source>
        <dbReference type="Proteomes" id="UP001085076"/>
    </source>
</evidence>
<comment type="subcellular location">
    <subcellularLocation>
        <location evidence="1 12">Secreted</location>
        <location evidence="1 12">Extracellular space</location>
        <location evidence="1 12">Apoplast</location>
    </subcellularLocation>
</comment>
<evidence type="ECO:0000313" key="14">
    <source>
        <dbReference type="EMBL" id="KAJ0981133.1"/>
    </source>
</evidence>
<evidence type="ECO:0000259" key="13">
    <source>
        <dbReference type="SMART" id="SM00835"/>
    </source>
</evidence>
<dbReference type="AlphaFoldDB" id="A0A9D5CWB5"/>
<protein>
    <recommendedName>
        <fullName evidence="12">Germin-like protein</fullName>
    </recommendedName>
</protein>
<name>A0A9D5CWB5_9LILI</name>
<feature type="binding site" evidence="10">
    <location>
        <position position="144"/>
    </location>
    <ligand>
        <name>Mn(2+)</name>
        <dbReference type="ChEBI" id="CHEBI:29035"/>
    </ligand>
</feature>
<evidence type="ECO:0000313" key="15">
    <source>
        <dbReference type="EMBL" id="KAJ0981140.1"/>
    </source>
</evidence>
<keyword evidence="7 11" id="KW-1015">Disulfide bond</keyword>
<evidence type="ECO:0000256" key="3">
    <source>
        <dbReference type="ARBA" id="ARBA00022523"/>
    </source>
</evidence>
<evidence type="ECO:0000256" key="10">
    <source>
        <dbReference type="PIRSR" id="PIRSR601929-2"/>
    </source>
</evidence>
<dbReference type="GO" id="GO:0030145">
    <property type="term" value="F:manganese ion binding"/>
    <property type="evidence" value="ECO:0007669"/>
    <property type="project" value="UniProtKB-UniRule"/>
</dbReference>
<keyword evidence="6 12" id="KW-0732">Signal</keyword>
<feature type="signal peptide" evidence="12">
    <location>
        <begin position="1"/>
        <end position="17"/>
    </location>
</feature>
<dbReference type="Gene3D" id="2.60.120.10">
    <property type="entry name" value="Jelly Rolls"/>
    <property type="match status" value="1"/>
</dbReference>
<comment type="similarity">
    <text evidence="2 12">Belongs to the germin family.</text>
</comment>
<dbReference type="FunFam" id="2.60.120.10:FF:000047">
    <property type="entry name" value="Auxin-binding protein ABP19a"/>
    <property type="match status" value="1"/>
</dbReference>
<feature type="binding site" evidence="10">
    <location>
        <position position="105"/>
    </location>
    <ligand>
        <name>Mn(2+)</name>
        <dbReference type="ChEBI" id="CHEBI:29035"/>
    </ligand>
</feature>
<feature type="chain" id="PRO_5040523397" description="Germin-like protein" evidence="12">
    <location>
        <begin position="18"/>
        <end position="206"/>
    </location>
</feature>
<keyword evidence="8 9" id="KW-0464">Manganese</keyword>
<dbReference type="PANTHER" id="PTHR31238">
    <property type="entry name" value="GERMIN-LIKE PROTEIN SUBFAMILY 3 MEMBER 3"/>
    <property type="match status" value="1"/>
</dbReference>
<feature type="binding site" evidence="9">
    <location>
        <position position="100"/>
    </location>
    <ligand>
        <name>oxalate</name>
        <dbReference type="ChEBI" id="CHEBI:30623"/>
    </ligand>
</feature>
<keyword evidence="3 12" id="KW-0052">Apoplast</keyword>
<feature type="domain" description="Cupin type-1" evidence="13">
    <location>
        <begin position="50"/>
        <end position="196"/>
    </location>
</feature>
<feature type="binding site" evidence="10">
    <location>
        <position position="98"/>
    </location>
    <ligand>
        <name>Mn(2+)</name>
        <dbReference type="ChEBI" id="CHEBI:29035"/>
    </ligand>
</feature>
<dbReference type="PRINTS" id="PR00325">
    <property type="entry name" value="GERMIN"/>
</dbReference>
<evidence type="ECO:0000256" key="9">
    <source>
        <dbReference type="PIRSR" id="PIRSR601929-1"/>
    </source>
</evidence>
<evidence type="ECO:0000256" key="2">
    <source>
        <dbReference type="ARBA" id="ARBA00007456"/>
    </source>
</evidence>
<dbReference type="SUPFAM" id="SSF51182">
    <property type="entry name" value="RmlC-like cupins"/>
    <property type="match status" value="1"/>
</dbReference>
<evidence type="ECO:0000256" key="6">
    <source>
        <dbReference type="ARBA" id="ARBA00022729"/>
    </source>
</evidence>
<gene>
    <name evidence="14" type="ORF">J5N97_009388</name>
    <name evidence="15" type="ORF">J5N97_009395</name>
</gene>
<feature type="binding site" evidence="10">
    <location>
        <position position="100"/>
    </location>
    <ligand>
        <name>Mn(2+)</name>
        <dbReference type="ChEBI" id="CHEBI:29035"/>
    </ligand>
</feature>